<evidence type="ECO:0000256" key="2">
    <source>
        <dbReference type="ARBA" id="ARBA00022801"/>
    </source>
</evidence>
<dbReference type="InterPro" id="IPR006439">
    <property type="entry name" value="HAD-SF_hydro_IA"/>
</dbReference>
<dbReference type="Gene3D" id="3.40.50.1000">
    <property type="entry name" value="HAD superfamily/HAD-like"/>
    <property type="match status" value="1"/>
</dbReference>
<dbReference type="InterPro" id="IPR023214">
    <property type="entry name" value="HAD_sf"/>
</dbReference>
<dbReference type="InterPro" id="IPR006549">
    <property type="entry name" value="HAD-SF_hydro_IIIA"/>
</dbReference>
<proteinExistence type="predicted"/>
<sequence>MEYTDMMNAFKPTWMINTIYSISPSQLKNHGIRAVFTDLDNTLIAWNNPDGTPELKAWMQSLKEANIPLIVVSNNSHDRIERAVAKLELPFISRALKPLSTGINRALKKLDLEKHEVVMVGDQLLTDIAASNQAGVYSILVKPLIDSDQWNTQINRFFEKYVMKQMLKENPTLSWQESLND</sequence>
<dbReference type="STRING" id="1423778.FC70_GL000546"/>
<dbReference type="NCBIfam" id="TIGR01668">
    <property type="entry name" value="YqeG_hyp_ppase"/>
    <property type="match status" value="1"/>
</dbReference>
<dbReference type="GO" id="GO:0009231">
    <property type="term" value="P:riboflavin biosynthetic process"/>
    <property type="evidence" value="ECO:0007669"/>
    <property type="project" value="TreeGrafter"/>
</dbReference>
<dbReference type="NCBIfam" id="TIGR01662">
    <property type="entry name" value="HAD-SF-IIIA"/>
    <property type="match status" value="1"/>
</dbReference>
<dbReference type="SUPFAM" id="SSF56784">
    <property type="entry name" value="HAD-like"/>
    <property type="match status" value="1"/>
</dbReference>
<gene>
    <name evidence="4" type="ORF">FC70_GL000546</name>
</gene>
<dbReference type="PANTHER" id="PTHR46470">
    <property type="entry name" value="N-ACYLNEURAMINATE-9-PHOSPHATASE"/>
    <property type="match status" value="1"/>
</dbReference>
<evidence type="ECO:0000313" key="4">
    <source>
        <dbReference type="EMBL" id="KRL55961.1"/>
    </source>
</evidence>
<dbReference type="InterPro" id="IPR010021">
    <property type="entry name" value="PGPP1/Gep4"/>
</dbReference>
<dbReference type="Proteomes" id="UP000051697">
    <property type="component" value="Unassembled WGS sequence"/>
</dbReference>
<dbReference type="Pfam" id="PF00702">
    <property type="entry name" value="Hydrolase"/>
    <property type="match status" value="1"/>
</dbReference>
<reference evidence="4 5" key="1">
    <citation type="journal article" date="2015" name="Genome Announc.">
        <title>Expanding the biotechnology potential of lactobacilli through comparative genomics of 213 strains and associated genera.</title>
        <authorList>
            <person name="Sun Z."/>
            <person name="Harris H.M."/>
            <person name="McCann A."/>
            <person name="Guo C."/>
            <person name="Argimon S."/>
            <person name="Zhang W."/>
            <person name="Yang X."/>
            <person name="Jeffery I.B."/>
            <person name="Cooney J.C."/>
            <person name="Kagawa T.F."/>
            <person name="Liu W."/>
            <person name="Song Y."/>
            <person name="Salvetti E."/>
            <person name="Wrobel A."/>
            <person name="Rasinkangas P."/>
            <person name="Parkhill J."/>
            <person name="Rea M.C."/>
            <person name="O'Sullivan O."/>
            <person name="Ritari J."/>
            <person name="Douillard F.P."/>
            <person name="Paul Ross R."/>
            <person name="Yang R."/>
            <person name="Briner A.E."/>
            <person name="Felis G.E."/>
            <person name="de Vos W.M."/>
            <person name="Barrangou R."/>
            <person name="Klaenhammer T.R."/>
            <person name="Caufield P.W."/>
            <person name="Cui Y."/>
            <person name="Zhang H."/>
            <person name="O'Toole P.W."/>
        </authorList>
    </citation>
    <scope>NUCLEOTIDE SEQUENCE [LARGE SCALE GENOMIC DNA]</scope>
    <source>
        <strain evidence="4 5">DSM 15707</strain>
    </source>
</reference>
<evidence type="ECO:0000256" key="3">
    <source>
        <dbReference type="ARBA" id="ARBA00022842"/>
    </source>
</evidence>
<keyword evidence="2" id="KW-0378">Hydrolase</keyword>
<organism evidence="4 5">
    <name type="scientific">Paucilactobacillus oligofermentans DSM 15707 = LMG 22743</name>
    <dbReference type="NCBI Taxonomy" id="1423778"/>
    <lineage>
        <taxon>Bacteria</taxon>
        <taxon>Bacillati</taxon>
        <taxon>Bacillota</taxon>
        <taxon>Bacilli</taxon>
        <taxon>Lactobacillales</taxon>
        <taxon>Lactobacillaceae</taxon>
        <taxon>Paucilactobacillus</taxon>
    </lineage>
</organism>
<dbReference type="PATRIC" id="fig|1423778.4.peg.573"/>
<accession>A0A0R1RHV8</accession>
<dbReference type="PANTHER" id="PTHR46470:SF4">
    <property type="entry name" value="5-AMINO-6-(5-PHOSPHO-D-RIBITYLAMINO)URACIL PHOSPHATASE YIGB"/>
    <property type="match status" value="1"/>
</dbReference>
<dbReference type="NCBIfam" id="TIGR01549">
    <property type="entry name" value="HAD-SF-IA-v1"/>
    <property type="match status" value="1"/>
</dbReference>
<evidence type="ECO:0000313" key="5">
    <source>
        <dbReference type="Proteomes" id="UP000051697"/>
    </source>
</evidence>
<keyword evidence="3" id="KW-0460">Magnesium</keyword>
<dbReference type="EMBL" id="AZFE01000030">
    <property type="protein sequence ID" value="KRL55961.1"/>
    <property type="molecule type" value="Genomic_DNA"/>
</dbReference>
<dbReference type="AlphaFoldDB" id="A0A0R1RHV8"/>
<evidence type="ECO:0000256" key="1">
    <source>
        <dbReference type="ARBA" id="ARBA00001946"/>
    </source>
</evidence>
<keyword evidence="5" id="KW-1185">Reference proteome</keyword>
<dbReference type="InterPro" id="IPR036412">
    <property type="entry name" value="HAD-like_sf"/>
</dbReference>
<dbReference type="GO" id="GO:0008962">
    <property type="term" value="F:phosphatidylglycerophosphatase activity"/>
    <property type="evidence" value="ECO:0007669"/>
    <property type="project" value="InterPro"/>
</dbReference>
<dbReference type="CDD" id="cd16416">
    <property type="entry name" value="HAD_BsYqeG-like"/>
    <property type="match status" value="1"/>
</dbReference>
<protein>
    <submittedName>
        <fullName evidence="4">HAD superfamily (Subfamily IIIA) phosphatase, TIGR01668</fullName>
    </submittedName>
</protein>
<comment type="cofactor">
    <cofactor evidence="1">
        <name>Mg(2+)</name>
        <dbReference type="ChEBI" id="CHEBI:18420"/>
    </cofactor>
</comment>
<comment type="caution">
    <text evidence="4">The sequence shown here is derived from an EMBL/GenBank/DDBJ whole genome shotgun (WGS) entry which is preliminary data.</text>
</comment>
<name>A0A0R1RHV8_9LACO</name>
<dbReference type="InterPro" id="IPR051400">
    <property type="entry name" value="HAD-like_hydrolase"/>
</dbReference>